<reference evidence="1 2" key="1">
    <citation type="journal article" date="2019" name="Mol. Ecol. Resour.">
        <title>Improving Illumina assemblies with Hi-C and long reads: an example with the North African dromedary.</title>
        <authorList>
            <person name="Elbers J.P."/>
            <person name="Rogers M.F."/>
            <person name="Perelman P.L."/>
            <person name="Proskuryakova A.A."/>
            <person name="Serdyukova N.A."/>
            <person name="Johnson W.E."/>
            <person name="Horin P."/>
            <person name="Corander J."/>
            <person name="Murphy D."/>
            <person name="Burger P.A."/>
        </authorList>
    </citation>
    <scope>NUCLEOTIDE SEQUENCE [LARGE SCALE GENOMIC DNA]</scope>
    <source>
        <strain evidence="1">Drom800</strain>
        <tissue evidence="1">Blood</tissue>
    </source>
</reference>
<dbReference type="EMBL" id="JWIN03000009">
    <property type="protein sequence ID" value="KAB1273236.1"/>
    <property type="molecule type" value="Genomic_DNA"/>
</dbReference>
<organism evidence="1 2">
    <name type="scientific">Camelus dromedarius</name>
    <name type="common">Dromedary</name>
    <name type="synonym">Arabian camel</name>
    <dbReference type="NCBI Taxonomy" id="9838"/>
    <lineage>
        <taxon>Eukaryota</taxon>
        <taxon>Metazoa</taxon>
        <taxon>Chordata</taxon>
        <taxon>Craniata</taxon>
        <taxon>Vertebrata</taxon>
        <taxon>Euteleostomi</taxon>
        <taxon>Mammalia</taxon>
        <taxon>Eutheria</taxon>
        <taxon>Laurasiatheria</taxon>
        <taxon>Artiodactyla</taxon>
        <taxon>Tylopoda</taxon>
        <taxon>Camelidae</taxon>
        <taxon>Camelus</taxon>
    </lineage>
</organism>
<name>A0A5N4DQ90_CAMDR</name>
<evidence type="ECO:0000313" key="2">
    <source>
        <dbReference type="Proteomes" id="UP000299084"/>
    </source>
</evidence>
<accession>A0A5N4DQ90</accession>
<protein>
    <submittedName>
        <fullName evidence="1">Uncharacterized protein</fullName>
    </submittedName>
</protein>
<evidence type="ECO:0000313" key="1">
    <source>
        <dbReference type="EMBL" id="KAB1273236.1"/>
    </source>
</evidence>
<dbReference type="Proteomes" id="UP000299084">
    <property type="component" value="Unassembled WGS sequence"/>
</dbReference>
<comment type="caution">
    <text evidence="1">The sequence shown here is derived from an EMBL/GenBank/DDBJ whole genome shotgun (WGS) entry which is preliminary data.</text>
</comment>
<gene>
    <name evidence="1" type="ORF">Cadr_000012326</name>
</gene>
<proteinExistence type="predicted"/>
<keyword evidence="2" id="KW-1185">Reference proteome</keyword>
<dbReference type="AlphaFoldDB" id="A0A5N4DQ90"/>
<sequence length="145" mass="16540">MMTATRRFVRGRVGFTRTRWAHFLGPLPPGQWFWLDQVREMLSCRGRLCPQLRALQYNAAHSETGACVPPKAIVTYYLNSDSPFLTIWSSLPCSVRRASYDPAAAWARVMRPCSLTRHTSPVQTAEMMRQPLSWVAWVTALSVCH</sequence>